<reference evidence="3" key="1">
    <citation type="journal article" date="2021" name="Science">
        <title>Hunting the eagle killer: A cyanobacterial neurotoxin causes vacuolar myelinopathy.</title>
        <authorList>
            <person name="Breinlinger S."/>
            <person name="Phillips T.J."/>
            <person name="Haram B.N."/>
            <person name="Mares J."/>
            <person name="Martinez Yerena J.A."/>
            <person name="Hrouzek P."/>
            <person name="Sobotka R."/>
            <person name="Henderson W.M."/>
            <person name="Schmieder P."/>
            <person name="Williams S.M."/>
            <person name="Lauderdale J.D."/>
            <person name="Wilde H.D."/>
            <person name="Gerrin W."/>
            <person name="Kust A."/>
            <person name="Washington J.W."/>
            <person name="Wagner C."/>
            <person name="Geier B."/>
            <person name="Liebeke M."/>
            <person name="Enke H."/>
            <person name="Niedermeyer T.H.J."/>
            <person name="Wilde S.B."/>
        </authorList>
    </citation>
    <scope>NUCLEOTIDE SEQUENCE [LARGE SCALE GENOMIC DNA]</scope>
    <source>
        <strain evidence="3">Thurmond2011</strain>
    </source>
</reference>
<proteinExistence type="predicted"/>
<organism evidence="2 3">
    <name type="scientific">Aetokthonos hydrillicola Thurmond2011</name>
    <dbReference type="NCBI Taxonomy" id="2712845"/>
    <lineage>
        <taxon>Bacteria</taxon>
        <taxon>Bacillati</taxon>
        <taxon>Cyanobacteriota</taxon>
        <taxon>Cyanophyceae</taxon>
        <taxon>Nostocales</taxon>
        <taxon>Hapalosiphonaceae</taxon>
        <taxon>Aetokthonos</taxon>
    </lineage>
</organism>
<comment type="caution">
    <text evidence="2">The sequence shown here is derived from an EMBL/GenBank/DDBJ whole genome shotgun (WGS) entry which is preliminary data.</text>
</comment>
<gene>
    <name evidence="2" type="ORF">G7B40_035640</name>
</gene>
<dbReference type="Proteomes" id="UP000667802">
    <property type="component" value="Unassembled WGS sequence"/>
</dbReference>
<evidence type="ECO:0000313" key="3">
    <source>
        <dbReference type="Proteomes" id="UP000667802"/>
    </source>
</evidence>
<feature type="domain" description="CHAT" evidence="1">
    <location>
        <begin position="417"/>
        <end position="548"/>
    </location>
</feature>
<evidence type="ECO:0000259" key="1">
    <source>
        <dbReference type="Pfam" id="PF12770"/>
    </source>
</evidence>
<evidence type="ECO:0000313" key="2">
    <source>
        <dbReference type="EMBL" id="MDR9899852.1"/>
    </source>
</evidence>
<dbReference type="EMBL" id="JAALHA020000028">
    <property type="protein sequence ID" value="MDR9899852.1"/>
    <property type="molecule type" value="Genomic_DNA"/>
</dbReference>
<sequence>MNNFSIFVIKQEEIQKLKRKAIRDFHNKGGERYPDYYQIDGLWNDSPSYVRGSKTKLIILEPDSFSQDDLPFKQISFNNETIVRDLIKQIIDYPQNNFYPFPLFSGYEPHTSFSEYDRYNEYDPAYYKIKYTYILGRCLYYDVSNFDYNVSNLEKYYQTKIFDLGFLDGEVAILTKITVEKKINTDSHFIPSMRPESVFSTPKYAAFKSILTSELSSINRDGFNIVFLYTDADEEFAKFVRKSISEIHKISGLNINIYVIEKFITSENTSEVIEYWRNLLSEQLYCIYAVFGMIRSKPYDKLAIYDIAKELKIEITQIPCIAFFDKFKDYLYVETFKTEHLNINFIRRLFQDLEQIFNEALNSSSSPHKKFKERLLELFKEKLPELRKNWFETLNNPKDINQQQKILILAAIPHGLRLDKEIREIEEAIRRATNRDLFEIKVRTAVRPADIRHAIAEEQPSIVHFCGHGLEDGSLLLEDDGGNDKPVTPSSLASLFKLHADYVKCVLLNPCYSEKPAVAISQYINYVIGMNNSIQDGAAIEFAKGFYDGVGYKTSNNQDVFQRAFDEGMVAIEMENVSQGAIPVLKKNFK</sequence>
<name>A0AAP5MD07_9CYAN</name>
<accession>A0AAP5MD07</accession>
<dbReference type="RefSeq" id="WP_243902690.1">
    <property type="nucleotide sequence ID" value="NZ_CAWQFN010000628.1"/>
</dbReference>
<dbReference type="Pfam" id="PF12770">
    <property type="entry name" value="CHAT"/>
    <property type="match status" value="1"/>
</dbReference>
<dbReference type="InterPro" id="IPR024983">
    <property type="entry name" value="CHAT_dom"/>
</dbReference>
<protein>
    <submittedName>
        <fullName evidence="2">CHAT domain-containing protein</fullName>
    </submittedName>
</protein>
<keyword evidence="3" id="KW-1185">Reference proteome</keyword>
<dbReference type="AlphaFoldDB" id="A0AAP5MD07"/>